<keyword evidence="3" id="KW-1185">Reference proteome</keyword>
<organism evidence="2 3">
    <name type="scientific">Phyllobacterium pellucidum</name>
    <dbReference type="NCBI Taxonomy" id="2740464"/>
    <lineage>
        <taxon>Bacteria</taxon>
        <taxon>Pseudomonadati</taxon>
        <taxon>Pseudomonadota</taxon>
        <taxon>Alphaproteobacteria</taxon>
        <taxon>Hyphomicrobiales</taxon>
        <taxon>Phyllobacteriaceae</taxon>
        <taxon>Phyllobacterium</taxon>
    </lineage>
</organism>
<reference evidence="2 3" key="1">
    <citation type="submission" date="2020-05" db="EMBL/GenBank/DDBJ databases">
        <authorList>
            <person name="Kim M.K."/>
        </authorList>
    </citation>
    <scope>NUCLEOTIDE SEQUENCE [LARGE SCALE GENOMIC DNA]</scope>
    <source>
        <strain evidence="2 3">BT25</strain>
    </source>
</reference>
<gene>
    <name evidence="2" type="ORF">HQ945_18065</name>
</gene>
<evidence type="ECO:0000313" key="3">
    <source>
        <dbReference type="Proteomes" id="UP000550508"/>
    </source>
</evidence>
<name>A0A849VT66_9HYPH</name>
<feature type="domain" description="YjiS-like" evidence="1">
    <location>
        <begin position="28"/>
        <end position="62"/>
    </location>
</feature>
<sequence length="78" mass="8497">MSTALSTIGRPAGTKTHGSFLRAFNACWQRIARYFVHRAAIASLCELDDEALRDIGIARSQIKGAAYGFVTNPNGARR</sequence>
<protein>
    <submittedName>
        <fullName evidence="2">DUF1127 domain-containing protein</fullName>
    </submittedName>
</protein>
<dbReference type="EMBL" id="JABUMX010000004">
    <property type="protein sequence ID" value="NTS33162.1"/>
    <property type="molecule type" value="Genomic_DNA"/>
</dbReference>
<dbReference type="AlphaFoldDB" id="A0A849VT66"/>
<dbReference type="InterPro" id="IPR009506">
    <property type="entry name" value="YjiS-like"/>
</dbReference>
<evidence type="ECO:0000313" key="2">
    <source>
        <dbReference type="EMBL" id="NTS33162.1"/>
    </source>
</evidence>
<accession>A0A849VT66</accession>
<dbReference type="RefSeq" id="WP_027232328.1">
    <property type="nucleotide sequence ID" value="NZ_JABUMX010000004.1"/>
</dbReference>
<dbReference type="Proteomes" id="UP000550508">
    <property type="component" value="Unassembled WGS sequence"/>
</dbReference>
<evidence type="ECO:0000259" key="1">
    <source>
        <dbReference type="Pfam" id="PF06568"/>
    </source>
</evidence>
<dbReference type="Pfam" id="PF06568">
    <property type="entry name" value="YjiS-like"/>
    <property type="match status" value="1"/>
</dbReference>
<proteinExistence type="predicted"/>
<comment type="caution">
    <text evidence="2">The sequence shown here is derived from an EMBL/GenBank/DDBJ whole genome shotgun (WGS) entry which is preliminary data.</text>
</comment>